<dbReference type="Pfam" id="PF04390">
    <property type="entry name" value="LptE"/>
    <property type="match status" value="1"/>
</dbReference>
<evidence type="ECO:0000256" key="1">
    <source>
        <dbReference type="SAM" id="MobiDB-lite"/>
    </source>
</evidence>
<dbReference type="PROSITE" id="PS51257">
    <property type="entry name" value="PROKAR_LIPOPROTEIN"/>
    <property type="match status" value="1"/>
</dbReference>
<feature type="region of interest" description="Disordered" evidence="1">
    <location>
        <begin position="195"/>
        <end position="233"/>
    </location>
</feature>
<evidence type="ECO:0000313" key="2">
    <source>
        <dbReference type="EMBL" id="BCI68844.1"/>
    </source>
</evidence>
<accession>A0A6S6PUV9</accession>
<organism evidence="2 3">
    <name type="scientific">Acetobacter aceti</name>
    <dbReference type="NCBI Taxonomy" id="435"/>
    <lineage>
        <taxon>Bacteria</taxon>
        <taxon>Pseudomonadati</taxon>
        <taxon>Pseudomonadota</taxon>
        <taxon>Alphaproteobacteria</taxon>
        <taxon>Acetobacterales</taxon>
        <taxon>Acetobacteraceae</taxon>
        <taxon>Acetobacter</taxon>
        <taxon>Acetobacter subgen. Acetobacter</taxon>
    </lineage>
</organism>
<feature type="compositionally biased region" description="Basic and acidic residues" evidence="1">
    <location>
        <begin position="200"/>
        <end position="212"/>
    </location>
</feature>
<dbReference type="Proteomes" id="UP000515220">
    <property type="component" value="Chromosome"/>
</dbReference>
<dbReference type="InterPro" id="IPR007485">
    <property type="entry name" value="LPS_assembly_LptE"/>
</dbReference>
<dbReference type="EMBL" id="AP023326">
    <property type="protein sequence ID" value="BCI68844.1"/>
    <property type="molecule type" value="Genomic_DNA"/>
</dbReference>
<reference evidence="2 3" key="1">
    <citation type="submission" date="2020-07" db="EMBL/GenBank/DDBJ databases">
        <title>Complete Genome Sequence of an acetic acid bacterium, Acetobacter aceti JCM20276.</title>
        <authorList>
            <person name="Hirose Y."/>
            <person name="Mihara H."/>
        </authorList>
    </citation>
    <scope>NUCLEOTIDE SEQUENCE [LARGE SCALE GENOMIC DNA]</scope>
    <source>
        <strain evidence="2 3">JCM20276</strain>
    </source>
</reference>
<name>A0A6S6PUV9_ACEAC</name>
<proteinExistence type="predicted"/>
<dbReference type="AlphaFoldDB" id="A0A6S6PUV9"/>
<dbReference type="Gene3D" id="3.30.160.150">
    <property type="entry name" value="Lipoprotein like domain"/>
    <property type="match status" value="1"/>
</dbReference>
<evidence type="ECO:0008006" key="4">
    <source>
        <dbReference type="Google" id="ProtNLM"/>
    </source>
</evidence>
<evidence type="ECO:0000313" key="3">
    <source>
        <dbReference type="Proteomes" id="UP000515220"/>
    </source>
</evidence>
<protein>
    <recommendedName>
        <fullName evidence="4">Lipoprotein</fullName>
    </recommendedName>
</protein>
<sequence length="233" mass="25616">MMTDRSSLSRWLRRQAAPALLVLPLLLGGCGFHALYEDTKLSPGISEKMKRVYIASIPERFGQMTRLALQQEFAGAGPEDPDGYTLQVNPGLELEAIDVHEDNTTGRMRAVGRAHWSLYTVEQTPRLLAQGETTTMDGMSNTFEQYFTQNLNMEALEARIAKTLAEGVTQQVAIWFKTQTAGGANNKPAAVFYPNTDLMPRSDTEQPVDRAGPDGVPAMATGRLDPNNDDPTN</sequence>
<gene>
    <name evidence="2" type="ORF">AAJCM20276_34680</name>
</gene>